<dbReference type="GO" id="GO:0005525">
    <property type="term" value="F:GTP binding"/>
    <property type="evidence" value="ECO:0007669"/>
    <property type="project" value="InterPro"/>
</dbReference>
<keyword evidence="10" id="KW-0460">Magnesium</keyword>
<dbReference type="GO" id="GO:0046872">
    <property type="term" value="F:metal ion binding"/>
    <property type="evidence" value="ECO:0007669"/>
    <property type="project" value="UniProtKB-KW"/>
</dbReference>
<keyword evidence="12" id="KW-1133">Transmembrane helix</keyword>
<keyword evidence="13" id="KW-0472">Membrane</keyword>
<name>M2PDJ0_CERS8</name>
<comment type="cofactor">
    <cofactor evidence="1">
        <name>Mg(2+)</name>
        <dbReference type="ChEBI" id="CHEBI:18420"/>
    </cofactor>
</comment>
<evidence type="ECO:0000256" key="15">
    <source>
        <dbReference type="SAM" id="Coils"/>
    </source>
</evidence>
<keyword evidence="3" id="KW-0813">Transport</keyword>
<keyword evidence="18" id="KW-1185">Reference proteome</keyword>
<dbReference type="InterPro" id="IPR006073">
    <property type="entry name" value="GTP-bd"/>
</dbReference>
<dbReference type="InterPro" id="IPR045058">
    <property type="entry name" value="GIMA/IAN/Toc"/>
</dbReference>
<evidence type="ECO:0000256" key="14">
    <source>
        <dbReference type="ARBA" id="ARBA00024013"/>
    </source>
</evidence>
<evidence type="ECO:0000256" key="13">
    <source>
        <dbReference type="ARBA" id="ARBA00023136"/>
    </source>
</evidence>
<keyword evidence="5" id="KW-0934">Plastid</keyword>
<dbReference type="GO" id="GO:0016020">
    <property type="term" value="C:membrane"/>
    <property type="evidence" value="ECO:0007669"/>
    <property type="project" value="UniProtKB-SubCell"/>
</dbReference>
<organism evidence="17 18">
    <name type="scientific">Ceriporiopsis subvermispora (strain B)</name>
    <name type="common">White-rot fungus</name>
    <name type="synonym">Gelatoporia subvermispora</name>
    <dbReference type="NCBI Taxonomy" id="914234"/>
    <lineage>
        <taxon>Eukaryota</taxon>
        <taxon>Fungi</taxon>
        <taxon>Dikarya</taxon>
        <taxon>Basidiomycota</taxon>
        <taxon>Agaricomycotina</taxon>
        <taxon>Agaricomycetes</taxon>
        <taxon>Polyporales</taxon>
        <taxon>Gelatoporiaceae</taxon>
        <taxon>Gelatoporia</taxon>
    </lineage>
</organism>
<evidence type="ECO:0000256" key="4">
    <source>
        <dbReference type="ARBA" id="ARBA00022528"/>
    </source>
</evidence>
<dbReference type="Pfam" id="PF01926">
    <property type="entry name" value="MMR_HSR1"/>
    <property type="match status" value="1"/>
</dbReference>
<evidence type="ECO:0000256" key="11">
    <source>
        <dbReference type="ARBA" id="ARBA00022927"/>
    </source>
</evidence>
<keyword evidence="9" id="KW-1002">Plastid outer membrane</keyword>
<keyword evidence="6" id="KW-0812">Transmembrane</keyword>
<feature type="domain" description="G" evidence="16">
    <location>
        <begin position="13"/>
        <end position="70"/>
    </location>
</feature>
<keyword evidence="15" id="KW-0175">Coiled coil</keyword>
<accession>M2PDJ0</accession>
<evidence type="ECO:0000256" key="5">
    <source>
        <dbReference type="ARBA" id="ARBA00022640"/>
    </source>
</evidence>
<proteinExistence type="predicted"/>
<keyword evidence="4" id="KW-0150">Chloroplast</keyword>
<evidence type="ECO:0000256" key="3">
    <source>
        <dbReference type="ARBA" id="ARBA00022448"/>
    </source>
</evidence>
<evidence type="ECO:0000256" key="10">
    <source>
        <dbReference type="ARBA" id="ARBA00022842"/>
    </source>
</evidence>
<reference evidence="17 18" key="1">
    <citation type="journal article" date="2012" name="Proc. Natl. Acad. Sci. U.S.A.">
        <title>Comparative genomics of Ceriporiopsis subvermispora and Phanerochaete chrysosporium provide insight into selective ligninolysis.</title>
        <authorList>
            <person name="Fernandez-Fueyo E."/>
            <person name="Ruiz-Duenas F.J."/>
            <person name="Ferreira P."/>
            <person name="Floudas D."/>
            <person name="Hibbett D.S."/>
            <person name="Canessa P."/>
            <person name="Larrondo L.F."/>
            <person name="James T.Y."/>
            <person name="Seelenfreund D."/>
            <person name="Lobos S."/>
            <person name="Polanco R."/>
            <person name="Tello M."/>
            <person name="Honda Y."/>
            <person name="Watanabe T."/>
            <person name="Watanabe T."/>
            <person name="Ryu J.S."/>
            <person name="Kubicek C.P."/>
            <person name="Schmoll M."/>
            <person name="Gaskell J."/>
            <person name="Hammel K.E."/>
            <person name="St John F.J."/>
            <person name="Vanden Wymelenberg A."/>
            <person name="Sabat G."/>
            <person name="Splinter BonDurant S."/>
            <person name="Syed K."/>
            <person name="Yadav J.S."/>
            <person name="Doddapaneni H."/>
            <person name="Subramanian V."/>
            <person name="Lavin J.L."/>
            <person name="Oguiza J.A."/>
            <person name="Perez G."/>
            <person name="Pisabarro A.G."/>
            <person name="Ramirez L."/>
            <person name="Santoyo F."/>
            <person name="Master E."/>
            <person name="Coutinho P.M."/>
            <person name="Henrissat B."/>
            <person name="Lombard V."/>
            <person name="Magnuson J.K."/>
            <person name="Kuees U."/>
            <person name="Hori C."/>
            <person name="Igarashi K."/>
            <person name="Samejima M."/>
            <person name="Held B.W."/>
            <person name="Barry K.W."/>
            <person name="LaButti K.M."/>
            <person name="Lapidus A."/>
            <person name="Lindquist E.A."/>
            <person name="Lucas S.M."/>
            <person name="Riley R."/>
            <person name="Salamov A.A."/>
            <person name="Hoffmeister D."/>
            <person name="Schwenk D."/>
            <person name="Hadar Y."/>
            <person name="Yarden O."/>
            <person name="de Vries R.P."/>
            <person name="Wiebenga A."/>
            <person name="Stenlid J."/>
            <person name="Eastwood D."/>
            <person name="Grigoriev I.V."/>
            <person name="Berka R.M."/>
            <person name="Blanchette R.A."/>
            <person name="Kersten P."/>
            <person name="Martinez A.T."/>
            <person name="Vicuna R."/>
            <person name="Cullen D."/>
        </authorList>
    </citation>
    <scope>NUCLEOTIDE SEQUENCE [LARGE SCALE GENOMIC DNA]</scope>
    <source>
        <strain evidence="17 18">B</strain>
    </source>
</reference>
<dbReference type="GO" id="GO:0016787">
    <property type="term" value="F:hydrolase activity"/>
    <property type="evidence" value="ECO:0007669"/>
    <property type="project" value="UniProtKB-KW"/>
</dbReference>
<evidence type="ECO:0000256" key="6">
    <source>
        <dbReference type="ARBA" id="ARBA00022692"/>
    </source>
</evidence>
<evidence type="ECO:0000313" key="17">
    <source>
        <dbReference type="EMBL" id="EMD33869.1"/>
    </source>
</evidence>
<evidence type="ECO:0000256" key="12">
    <source>
        <dbReference type="ARBA" id="ARBA00022989"/>
    </source>
</evidence>
<protein>
    <recommendedName>
        <fullName evidence="16">G domain-containing protein</fullName>
    </recommendedName>
</protein>
<dbReference type="GO" id="GO:0015031">
    <property type="term" value="P:protein transport"/>
    <property type="evidence" value="ECO:0007669"/>
    <property type="project" value="UniProtKB-KW"/>
</dbReference>
<dbReference type="SUPFAM" id="SSF52540">
    <property type="entry name" value="P-loop containing nucleoside triphosphate hydrolases"/>
    <property type="match status" value="1"/>
</dbReference>
<evidence type="ECO:0000259" key="16">
    <source>
        <dbReference type="Pfam" id="PF01926"/>
    </source>
</evidence>
<dbReference type="PANTHER" id="PTHR10903:SF135">
    <property type="entry name" value="TRANSLOCASE OF CHLOROPLAST 120, CHLOROPLASTIC-RELATED"/>
    <property type="match status" value="1"/>
</dbReference>
<dbReference type="EMBL" id="KB445804">
    <property type="protein sequence ID" value="EMD33869.1"/>
    <property type="molecule type" value="Genomic_DNA"/>
</dbReference>
<evidence type="ECO:0000256" key="2">
    <source>
        <dbReference type="ARBA" id="ARBA00004167"/>
    </source>
</evidence>
<comment type="subcellular location">
    <subcellularLocation>
        <location evidence="2">Membrane</location>
        <topology evidence="2">Single-pass membrane protein</topology>
    </subcellularLocation>
    <subcellularLocation>
        <location evidence="14">Plastid</location>
        <location evidence="14">Chloroplast outer membrane</location>
    </subcellularLocation>
</comment>
<sequence length="315" mass="35269">MGKIRTSEAPVNIMVMGSTGAGKTSFINLASGSELRTSSGLESCTEQIQLASPFTLDGHSVTLVDTPGFDDTTKSDSEILTIITDYVLSEYDKGNRFTGVIYLHRITDNRLGGAALRNFRFFCQLCGNDALPNSALVTNMWNSISLEIAEARESELKQKDIFFKPALDAGAKLLRHDGTVESAHAILRQLITNPPCTLLLQREIIEERKHISETAAGVALLGELALAEQKFREQMRELLKEIDEAIKQNDEADRLELEENRRRLEAQHARREEAERTIKEAPMYKRPTIWRKLRDIISSILCIPGRRGLTQTSIV</sequence>
<keyword evidence="7" id="KW-0479">Metal-binding</keyword>
<evidence type="ECO:0000256" key="8">
    <source>
        <dbReference type="ARBA" id="ARBA00022801"/>
    </source>
</evidence>
<dbReference type="Gene3D" id="3.40.50.300">
    <property type="entry name" value="P-loop containing nucleotide triphosphate hydrolases"/>
    <property type="match status" value="1"/>
</dbReference>
<dbReference type="AlphaFoldDB" id="M2PDJ0"/>
<keyword evidence="8" id="KW-0378">Hydrolase</keyword>
<dbReference type="HOGENOM" id="CLU_018003_1_0_1"/>
<feature type="coiled-coil region" evidence="15">
    <location>
        <begin position="228"/>
        <end position="277"/>
    </location>
</feature>
<dbReference type="Proteomes" id="UP000016930">
    <property type="component" value="Unassembled WGS sequence"/>
</dbReference>
<keyword evidence="11" id="KW-0653">Protein transport</keyword>
<dbReference type="PANTHER" id="PTHR10903">
    <property type="entry name" value="GTPASE, IMAP FAMILY MEMBER-RELATED"/>
    <property type="match status" value="1"/>
</dbReference>
<evidence type="ECO:0000256" key="7">
    <source>
        <dbReference type="ARBA" id="ARBA00022723"/>
    </source>
</evidence>
<dbReference type="OrthoDB" id="8954335at2759"/>
<dbReference type="InterPro" id="IPR027417">
    <property type="entry name" value="P-loop_NTPase"/>
</dbReference>
<evidence type="ECO:0000256" key="1">
    <source>
        <dbReference type="ARBA" id="ARBA00001946"/>
    </source>
</evidence>
<gene>
    <name evidence="17" type="ORF">CERSUDRAFT_97805</name>
</gene>
<evidence type="ECO:0000313" key="18">
    <source>
        <dbReference type="Proteomes" id="UP000016930"/>
    </source>
</evidence>
<dbReference type="STRING" id="914234.M2PDJ0"/>
<evidence type="ECO:0000256" key="9">
    <source>
        <dbReference type="ARBA" id="ARBA00022805"/>
    </source>
</evidence>